<evidence type="ECO:0000256" key="3">
    <source>
        <dbReference type="ARBA" id="ARBA00022833"/>
    </source>
</evidence>
<protein>
    <submittedName>
        <fullName evidence="5">Zinc finger BED domain-containing protein 1-like</fullName>
    </submittedName>
</protein>
<dbReference type="InterPro" id="IPR036236">
    <property type="entry name" value="Znf_C2H2_sf"/>
</dbReference>
<dbReference type="EMBL" id="VUJU01004819">
    <property type="protein sequence ID" value="KAF0753153.1"/>
    <property type="molecule type" value="Genomic_DNA"/>
</dbReference>
<gene>
    <name evidence="5" type="ORF">FWK35_00012970</name>
</gene>
<keyword evidence="6" id="KW-1185">Reference proteome</keyword>
<dbReference type="AlphaFoldDB" id="A0A6G0YC80"/>
<dbReference type="Pfam" id="PF02892">
    <property type="entry name" value="zf-BED"/>
    <property type="match status" value="1"/>
</dbReference>
<evidence type="ECO:0000313" key="5">
    <source>
        <dbReference type="EMBL" id="KAF0753153.1"/>
    </source>
</evidence>
<organism evidence="5 6">
    <name type="scientific">Aphis craccivora</name>
    <name type="common">Cowpea aphid</name>
    <dbReference type="NCBI Taxonomy" id="307492"/>
    <lineage>
        <taxon>Eukaryota</taxon>
        <taxon>Metazoa</taxon>
        <taxon>Ecdysozoa</taxon>
        <taxon>Arthropoda</taxon>
        <taxon>Hexapoda</taxon>
        <taxon>Insecta</taxon>
        <taxon>Pterygota</taxon>
        <taxon>Neoptera</taxon>
        <taxon>Paraneoptera</taxon>
        <taxon>Hemiptera</taxon>
        <taxon>Sternorrhyncha</taxon>
        <taxon>Aphidomorpha</taxon>
        <taxon>Aphidoidea</taxon>
        <taxon>Aphididae</taxon>
        <taxon>Aphidini</taxon>
        <taxon>Aphis</taxon>
        <taxon>Aphis</taxon>
    </lineage>
</organism>
<name>A0A6G0YC80_APHCR</name>
<dbReference type="OrthoDB" id="6599767at2759"/>
<dbReference type="GO" id="GO:0003677">
    <property type="term" value="F:DNA binding"/>
    <property type="evidence" value="ECO:0007669"/>
    <property type="project" value="InterPro"/>
</dbReference>
<sequence>MDKDPNSPGQIQCKLCKLKIKYINNTSNIWDHLRRKHSTALEANKLATQIEELDDINVSNELSTSTDTTQTRPRTTNLTFNSTMSMTYENDSVEVESIDATDNFSQFDVDENSGGEIVSSVGASIRPDNNVITNSTNNNT</sequence>
<feature type="domain" description="BED-type" evidence="4">
    <location>
        <begin position="9"/>
        <end position="38"/>
    </location>
</feature>
<dbReference type="InterPro" id="IPR003656">
    <property type="entry name" value="Znf_BED"/>
</dbReference>
<evidence type="ECO:0000256" key="2">
    <source>
        <dbReference type="ARBA" id="ARBA00022771"/>
    </source>
</evidence>
<keyword evidence="3" id="KW-0862">Zinc</keyword>
<reference evidence="5 6" key="1">
    <citation type="submission" date="2019-08" db="EMBL/GenBank/DDBJ databases">
        <title>Whole genome of Aphis craccivora.</title>
        <authorList>
            <person name="Voronova N.V."/>
            <person name="Shulinski R.S."/>
            <person name="Bandarenka Y.V."/>
            <person name="Zhorov D.G."/>
            <person name="Warner D."/>
        </authorList>
    </citation>
    <scope>NUCLEOTIDE SEQUENCE [LARGE SCALE GENOMIC DNA]</scope>
    <source>
        <strain evidence="5">180601</strain>
        <tissue evidence="5">Whole Body</tissue>
    </source>
</reference>
<comment type="caution">
    <text evidence="5">The sequence shown here is derived from an EMBL/GenBank/DDBJ whole genome shotgun (WGS) entry which is preliminary data.</text>
</comment>
<dbReference type="GO" id="GO:0008270">
    <property type="term" value="F:zinc ion binding"/>
    <property type="evidence" value="ECO:0007669"/>
    <property type="project" value="UniProtKB-KW"/>
</dbReference>
<keyword evidence="1" id="KW-0479">Metal-binding</keyword>
<proteinExistence type="predicted"/>
<dbReference type="SUPFAM" id="SSF57667">
    <property type="entry name" value="beta-beta-alpha zinc fingers"/>
    <property type="match status" value="1"/>
</dbReference>
<evidence type="ECO:0000259" key="4">
    <source>
        <dbReference type="Pfam" id="PF02892"/>
    </source>
</evidence>
<evidence type="ECO:0000256" key="1">
    <source>
        <dbReference type="ARBA" id="ARBA00022723"/>
    </source>
</evidence>
<evidence type="ECO:0000313" key="6">
    <source>
        <dbReference type="Proteomes" id="UP000478052"/>
    </source>
</evidence>
<keyword evidence="2" id="KW-0863">Zinc-finger</keyword>
<accession>A0A6G0YC80</accession>
<dbReference type="Proteomes" id="UP000478052">
    <property type="component" value="Unassembled WGS sequence"/>
</dbReference>